<evidence type="ECO:0000256" key="1">
    <source>
        <dbReference type="SAM" id="Phobius"/>
    </source>
</evidence>
<dbReference type="AlphaFoldDB" id="A0A0A9F8D1"/>
<feature type="transmembrane region" description="Helical" evidence="1">
    <location>
        <begin position="6"/>
        <end position="25"/>
    </location>
</feature>
<keyword evidence="1" id="KW-0472">Membrane</keyword>
<keyword evidence="1" id="KW-1133">Transmembrane helix</keyword>
<reference evidence="2" key="1">
    <citation type="submission" date="2014-09" db="EMBL/GenBank/DDBJ databases">
        <authorList>
            <person name="Magalhaes I.L.F."/>
            <person name="Oliveira U."/>
            <person name="Santos F.R."/>
            <person name="Vidigal T.H.D.A."/>
            <person name="Brescovit A.D."/>
            <person name="Santos A.J."/>
        </authorList>
    </citation>
    <scope>NUCLEOTIDE SEQUENCE</scope>
    <source>
        <tissue evidence="2">Shoot tissue taken approximately 20 cm above the soil surface</tissue>
    </source>
</reference>
<accession>A0A0A9F8D1</accession>
<dbReference type="EMBL" id="GBRH01191490">
    <property type="protein sequence ID" value="JAE06406.1"/>
    <property type="molecule type" value="Transcribed_RNA"/>
</dbReference>
<proteinExistence type="predicted"/>
<name>A0A0A9F8D1_ARUDO</name>
<reference evidence="2" key="2">
    <citation type="journal article" date="2015" name="Data Brief">
        <title>Shoot transcriptome of the giant reed, Arundo donax.</title>
        <authorList>
            <person name="Barrero R.A."/>
            <person name="Guerrero F.D."/>
            <person name="Moolhuijzen P."/>
            <person name="Goolsby J.A."/>
            <person name="Tidwell J."/>
            <person name="Bellgard S.E."/>
            <person name="Bellgard M.I."/>
        </authorList>
    </citation>
    <scope>NUCLEOTIDE SEQUENCE</scope>
    <source>
        <tissue evidence="2">Shoot tissue taken approximately 20 cm above the soil surface</tissue>
    </source>
</reference>
<evidence type="ECO:0000313" key="2">
    <source>
        <dbReference type="EMBL" id="JAE06406.1"/>
    </source>
</evidence>
<keyword evidence="1" id="KW-0812">Transmembrane</keyword>
<sequence>MIDGLWTYLCCILFWTHICFLPSSWSSAHVLGLYI</sequence>
<protein>
    <submittedName>
        <fullName evidence="2">Uncharacterized protein</fullName>
    </submittedName>
</protein>
<organism evidence="2">
    <name type="scientific">Arundo donax</name>
    <name type="common">Giant reed</name>
    <name type="synonym">Donax arundinaceus</name>
    <dbReference type="NCBI Taxonomy" id="35708"/>
    <lineage>
        <taxon>Eukaryota</taxon>
        <taxon>Viridiplantae</taxon>
        <taxon>Streptophyta</taxon>
        <taxon>Embryophyta</taxon>
        <taxon>Tracheophyta</taxon>
        <taxon>Spermatophyta</taxon>
        <taxon>Magnoliopsida</taxon>
        <taxon>Liliopsida</taxon>
        <taxon>Poales</taxon>
        <taxon>Poaceae</taxon>
        <taxon>PACMAD clade</taxon>
        <taxon>Arundinoideae</taxon>
        <taxon>Arundineae</taxon>
        <taxon>Arundo</taxon>
    </lineage>
</organism>